<reference evidence="7" key="1">
    <citation type="submission" date="2021-01" db="EMBL/GenBank/DDBJ databases">
        <authorList>
            <person name="Corre E."/>
            <person name="Pelletier E."/>
            <person name="Niang G."/>
            <person name="Scheremetjew M."/>
            <person name="Finn R."/>
            <person name="Kale V."/>
            <person name="Holt S."/>
            <person name="Cochrane G."/>
            <person name="Meng A."/>
            <person name="Brown T."/>
            <person name="Cohen L."/>
        </authorList>
    </citation>
    <scope>NUCLEOTIDE SEQUENCE</scope>
    <source>
        <strain evidence="7">B650</strain>
    </source>
</reference>
<evidence type="ECO:0000256" key="5">
    <source>
        <dbReference type="PROSITE-ProRule" id="PRU00339"/>
    </source>
</evidence>
<comment type="similarity">
    <text evidence="1">Belongs to the protein sulfotransferase family.</text>
</comment>
<dbReference type="InterPro" id="IPR027417">
    <property type="entry name" value="P-loop_NTPase"/>
</dbReference>
<dbReference type="PROSITE" id="PS50005">
    <property type="entry name" value="TPR"/>
    <property type="match status" value="1"/>
</dbReference>
<evidence type="ECO:0000256" key="4">
    <source>
        <dbReference type="ARBA" id="ARBA00048460"/>
    </source>
</evidence>
<evidence type="ECO:0000256" key="1">
    <source>
        <dbReference type="ARBA" id="ARBA00009988"/>
    </source>
</evidence>
<feature type="compositionally biased region" description="Polar residues" evidence="6">
    <location>
        <begin position="63"/>
        <end position="77"/>
    </location>
</feature>
<feature type="compositionally biased region" description="Polar residues" evidence="6">
    <location>
        <begin position="88"/>
        <end position="112"/>
    </location>
</feature>
<sequence>MGKRNGRKQAEEQKQPEPDPEPDYTFEAPSTPKVLFYTIFLPLILLVWYGKGITPPDDPNYTIDGSRNDALQQQHHPSSGGGRRNDAVNLTPTVSPNAASRPTVSGVSSSAKMSHGAGGFNNPSGKRPQSTHQRGHIPERAQVDGKIAMLRKNVDEQPFNVKSLIELANNLRNRNTIYAEGGIDDKEVIWCYDRAIALLKDTKNQAAQMGAKDQVALVDTFLCMTTYYLGLVWSGSDMYEDAIKVFSEAQNYKCQPDEYINIIMKRGYAYMIMGDYENAVKDYFEMYKLDKDRFLHEGLGTVVRIAESKADVIPGGWNWIVNVVEKDLRRITHELDSAYETSLRELAAKKLQKMHLALWTYHDKITKDRDNAWKHLEQSQYFKQVYTMSLPEMEIEHSRGLKEIFNVDFIQKIKGAGNMSRMPIFIVGFPRSGTTLLERVLDAHPQVAGLGENSIMNGKVGSIRSQLQDSYKRGWSYVHQVITTIGNEVVTSMEKRWDNIVDSRFRDGEDSNEVKPTRIIDKLNTNHRNVGFIHMLFPNALIIHAARNPMDSVFSAYKHDFNVEFPMPDGSTKNFDNMCRMDTAVEVYQVYRDIMDHWESVMPGRIMHVRYEELVHDLEGVAKAVIAAAGLTWHDEILNFHLRKQAVNTWSSTQVRKGINTKGIDTWKKYEAQLEPMLEMLGDYIDYDLTTSHYTPIKENF</sequence>
<feature type="region of interest" description="Disordered" evidence="6">
    <location>
        <begin position="59"/>
        <end position="142"/>
    </location>
</feature>
<feature type="compositionally biased region" description="Polar residues" evidence="6">
    <location>
        <begin position="121"/>
        <end position="132"/>
    </location>
</feature>
<dbReference type="PANTHER" id="PTHR12788:SF10">
    <property type="entry name" value="PROTEIN-TYROSINE SULFOTRANSFERASE"/>
    <property type="match status" value="1"/>
</dbReference>
<proteinExistence type="inferred from homology"/>
<dbReference type="AlphaFoldDB" id="A0A7S2KHZ9"/>
<accession>A0A7S2KHZ9</accession>
<dbReference type="InterPro" id="IPR011990">
    <property type="entry name" value="TPR-like_helical_dom_sf"/>
</dbReference>
<dbReference type="PANTHER" id="PTHR12788">
    <property type="entry name" value="PROTEIN-TYROSINE SULFOTRANSFERASE 2"/>
    <property type="match status" value="1"/>
</dbReference>
<dbReference type="SUPFAM" id="SSF52540">
    <property type="entry name" value="P-loop containing nucleoside triphosphate hydrolases"/>
    <property type="match status" value="1"/>
</dbReference>
<protein>
    <recommendedName>
        <fullName evidence="2">protein-tyrosine sulfotransferase</fullName>
        <ecNumber evidence="2">2.8.2.20</ecNumber>
    </recommendedName>
</protein>
<feature type="region of interest" description="Disordered" evidence="6">
    <location>
        <begin position="1"/>
        <end position="27"/>
    </location>
</feature>
<organism evidence="7">
    <name type="scientific">Leptocylindrus danicus</name>
    <dbReference type="NCBI Taxonomy" id="163516"/>
    <lineage>
        <taxon>Eukaryota</taxon>
        <taxon>Sar</taxon>
        <taxon>Stramenopiles</taxon>
        <taxon>Ochrophyta</taxon>
        <taxon>Bacillariophyta</taxon>
        <taxon>Coscinodiscophyceae</taxon>
        <taxon>Chaetocerotophycidae</taxon>
        <taxon>Leptocylindrales</taxon>
        <taxon>Leptocylindraceae</taxon>
        <taxon>Leptocylindrus</taxon>
    </lineage>
</organism>
<dbReference type="EMBL" id="HBGY01013997">
    <property type="protein sequence ID" value="CAD9576197.1"/>
    <property type="molecule type" value="Transcribed_RNA"/>
</dbReference>
<gene>
    <name evidence="7" type="ORF">LDAN0321_LOCUS9040</name>
</gene>
<feature type="repeat" description="TPR" evidence="5">
    <location>
        <begin position="260"/>
        <end position="293"/>
    </location>
</feature>
<dbReference type="SUPFAM" id="SSF48452">
    <property type="entry name" value="TPR-like"/>
    <property type="match status" value="1"/>
</dbReference>
<dbReference type="Gene3D" id="3.40.50.300">
    <property type="entry name" value="P-loop containing nucleotide triphosphate hydrolases"/>
    <property type="match status" value="1"/>
</dbReference>
<dbReference type="GO" id="GO:0008476">
    <property type="term" value="F:protein-tyrosine sulfotransferase activity"/>
    <property type="evidence" value="ECO:0007669"/>
    <property type="project" value="UniProtKB-EC"/>
</dbReference>
<dbReference type="InterPro" id="IPR026634">
    <property type="entry name" value="TPST-like"/>
</dbReference>
<feature type="compositionally biased region" description="Basic and acidic residues" evidence="6">
    <location>
        <begin position="8"/>
        <end position="17"/>
    </location>
</feature>
<keyword evidence="3" id="KW-0808">Transferase</keyword>
<evidence type="ECO:0000313" key="7">
    <source>
        <dbReference type="EMBL" id="CAD9576197.1"/>
    </source>
</evidence>
<dbReference type="GO" id="GO:0005794">
    <property type="term" value="C:Golgi apparatus"/>
    <property type="evidence" value="ECO:0007669"/>
    <property type="project" value="UniProtKB-ARBA"/>
</dbReference>
<evidence type="ECO:0000256" key="3">
    <source>
        <dbReference type="ARBA" id="ARBA00022679"/>
    </source>
</evidence>
<comment type="catalytic activity">
    <reaction evidence="4">
        <text>L-tyrosyl-[protein] + 3'-phosphoadenylyl sulfate = O-sulfo-L-tyrosine-[protein] + adenosine 3',5'-bisphosphate + H(+)</text>
        <dbReference type="Rhea" id="RHEA:16801"/>
        <dbReference type="Rhea" id="RHEA-COMP:10136"/>
        <dbReference type="Rhea" id="RHEA-COMP:11688"/>
        <dbReference type="ChEBI" id="CHEBI:15378"/>
        <dbReference type="ChEBI" id="CHEBI:46858"/>
        <dbReference type="ChEBI" id="CHEBI:58339"/>
        <dbReference type="ChEBI" id="CHEBI:58343"/>
        <dbReference type="ChEBI" id="CHEBI:65286"/>
        <dbReference type="EC" id="2.8.2.20"/>
    </reaction>
</comment>
<keyword evidence="5" id="KW-0802">TPR repeat</keyword>
<dbReference type="Gene3D" id="1.25.40.10">
    <property type="entry name" value="Tetratricopeptide repeat domain"/>
    <property type="match status" value="1"/>
</dbReference>
<evidence type="ECO:0000256" key="6">
    <source>
        <dbReference type="SAM" id="MobiDB-lite"/>
    </source>
</evidence>
<dbReference type="Pfam" id="PF13469">
    <property type="entry name" value="Sulfotransfer_3"/>
    <property type="match status" value="1"/>
</dbReference>
<dbReference type="EC" id="2.8.2.20" evidence="2"/>
<name>A0A7S2KHZ9_9STRA</name>
<dbReference type="InterPro" id="IPR019734">
    <property type="entry name" value="TPR_rpt"/>
</dbReference>
<evidence type="ECO:0000256" key="2">
    <source>
        <dbReference type="ARBA" id="ARBA00013262"/>
    </source>
</evidence>